<keyword evidence="2" id="KW-0808">Transferase</keyword>
<dbReference type="Proteomes" id="UP000190774">
    <property type="component" value="Unassembled WGS sequence"/>
</dbReference>
<evidence type="ECO:0000313" key="3">
    <source>
        <dbReference type="Proteomes" id="UP000190774"/>
    </source>
</evidence>
<dbReference type="PANTHER" id="PTHR45947:SF3">
    <property type="entry name" value="SULFOQUINOVOSYL TRANSFERASE SQD2"/>
    <property type="match status" value="1"/>
</dbReference>
<dbReference type="Pfam" id="PF00534">
    <property type="entry name" value="Glycos_transf_1"/>
    <property type="match status" value="1"/>
</dbReference>
<dbReference type="STRING" id="48467.SAMN02745166_04363"/>
<keyword evidence="3" id="KW-1185">Reference proteome</keyword>
<proteinExistence type="predicted"/>
<name>A0A1T4YVU6_9BACT</name>
<dbReference type="AlphaFoldDB" id="A0A1T4YVU6"/>
<dbReference type="EMBL" id="FUYE01000019">
    <property type="protein sequence ID" value="SKB05892.1"/>
    <property type="molecule type" value="Genomic_DNA"/>
</dbReference>
<dbReference type="InterPro" id="IPR001296">
    <property type="entry name" value="Glyco_trans_1"/>
</dbReference>
<dbReference type="PANTHER" id="PTHR45947">
    <property type="entry name" value="SULFOQUINOVOSYL TRANSFERASE SQD2"/>
    <property type="match status" value="1"/>
</dbReference>
<feature type="domain" description="Glycosyl transferase family 1" evidence="1">
    <location>
        <begin position="178"/>
        <end position="345"/>
    </location>
</feature>
<dbReference type="InterPro" id="IPR050194">
    <property type="entry name" value="Glycosyltransferase_grp1"/>
</dbReference>
<protein>
    <submittedName>
        <fullName evidence="2">Glycosyltransferase involved in cell wall bisynthesis</fullName>
    </submittedName>
</protein>
<evidence type="ECO:0000259" key="1">
    <source>
        <dbReference type="Pfam" id="PF00534"/>
    </source>
</evidence>
<sequence>MKLRVLLGFVSYGPYHLARLKACQETCSDWDVFGWELSATQSEYGWERSEEDHIFSVTEECLESVKSFRWLGLVWSHLQALNPDVCFLAGYSHPGMLAALLWCCVHRRKAIIMSDSKADDAPRKPWLEWFKGRLLALYDAALVAGAPHRRYFTQLGMPSSLIHEGYDVVDNAAYAKPQPRPPLQRPYFLSISRFIPKKNLTTLLSAYSDYAHALGYDQAWSLVICGEGALRRQLEQQIAEAQLGELVSLLGFLQMKELMPYLAHAKALVHASSQEQWGLVVNEAQATGIPVIVSRNCGCFEDLVEEDVNGFGFSAGDRAQLTHLLIQMHALPETKRQAMGEAGKQKINLTHSLERFAASVRSCVQSALTAFPSQAC</sequence>
<dbReference type="OrthoDB" id="9795068at2"/>
<dbReference type="CDD" id="cd03801">
    <property type="entry name" value="GT4_PimA-like"/>
    <property type="match status" value="1"/>
</dbReference>
<reference evidence="3" key="1">
    <citation type="submission" date="2017-02" db="EMBL/GenBank/DDBJ databases">
        <authorList>
            <person name="Varghese N."/>
            <person name="Submissions S."/>
        </authorList>
    </citation>
    <scope>NUCLEOTIDE SEQUENCE [LARGE SCALE GENOMIC DNA]</scope>
    <source>
        <strain evidence="3">ATCC 700200</strain>
    </source>
</reference>
<dbReference type="Gene3D" id="3.40.50.2000">
    <property type="entry name" value="Glycogen Phosphorylase B"/>
    <property type="match status" value="2"/>
</dbReference>
<dbReference type="GO" id="GO:0016757">
    <property type="term" value="F:glycosyltransferase activity"/>
    <property type="evidence" value="ECO:0007669"/>
    <property type="project" value="InterPro"/>
</dbReference>
<organism evidence="2 3">
    <name type="scientific">Prosthecobacter debontii</name>
    <dbReference type="NCBI Taxonomy" id="48467"/>
    <lineage>
        <taxon>Bacteria</taxon>
        <taxon>Pseudomonadati</taxon>
        <taxon>Verrucomicrobiota</taxon>
        <taxon>Verrucomicrobiia</taxon>
        <taxon>Verrucomicrobiales</taxon>
        <taxon>Verrucomicrobiaceae</taxon>
        <taxon>Prosthecobacter</taxon>
    </lineage>
</organism>
<evidence type="ECO:0000313" key="2">
    <source>
        <dbReference type="EMBL" id="SKB05892.1"/>
    </source>
</evidence>
<dbReference type="SUPFAM" id="SSF53756">
    <property type="entry name" value="UDP-Glycosyltransferase/glycogen phosphorylase"/>
    <property type="match status" value="1"/>
</dbReference>
<accession>A0A1T4YVU6</accession>
<gene>
    <name evidence="2" type="ORF">SAMN02745166_04363</name>
</gene>